<dbReference type="NCBIfam" id="TIGR01730">
    <property type="entry name" value="RND_mfp"/>
    <property type="match status" value="1"/>
</dbReference>
<feature type="domain" description="Multidrug resistance protein MdtA-like C-terminal permuted SH3" evidence="4">
    <location>
        <begin position="307"/>
        <end position="361"/>
    </location>
</feature>
<keyword evidence="2" id="KW-0175">Coiled coil</keyword>
<gene>
    <name evidence="5" type="ORF">GCM10011487_30480</name>
</gene>
<dbReference type="Pfam" id="PF25954">
    <property type="entry name" value="Beta-barrel_RND_2"/>
    <property type="match status" value="1"/>
</dbReference>
<feature type="coiled-coil region" evidence="2">
    <location>
        <begin position="157"/>
        <end position="184"/>
    </location>
</feature>
<evidence type="ECO:0000313" key="6">
    <source>
        <dbReference type="Proteomes" id="UP000445000"/>
    </source>
</evidence>
<dbReference type="Gene3D" id="2.40.30.170">
    <property type="match status" value="1"/>
</dbReference>
<evidence type="ECO:0000313" key="5">
    <source>
        <dbReference type="EMBL" id="GFE81048.1"/>
    </source>
</evidence>
<comment type="caution">
    <text evidence="5">The sequence shown here is derived from an EMBL/GenBank/DDBJ whole genome shotgun (WGS) entry which is preliminary data.</text>
</comment>
<dbReference type="PANTHER" id="PTHR30469">
    <property type="entry name" value="MULTIDRUG RESISTANCE PROTEIN MDTA"/>
    <property type="match status" value="1"/>
</dbReference>
<keyword evidence="6" id="KW-1185">Reference proteome</keyword>
<feature type="domain" description="CusB-like beta-barrel" evidence="3">
    <location>
        <begin position="225"/>
        <end position="300"/>
    </location>
</feature>
<dbReference type="Proteomes" id="UP000445000">
    <property type="component" value="Unassembled WGS sequence"/>
</dbReference>
<dbReference type="InterPro" id="IPR006143">
    <property type="entry name" value="RND_pump_MFP"/>
</dbReference>
<dbReference type="SUPFAM" id="SSF111369">
    <property type="entry name" value="HlyD-like secretion proteins"/>
    <property type="match status" value="1"/>
</dbReference>
<dbReference type="Pfam" id="PF25967">
    <property type="entry name" value="RND-MFP_C"/>
    <property type="match status" value="1"/>
</dbReference>
<proteinExistence type="inferred from homology"/>
<dbReference type="AlphaFoldDB" id="A0A829YDX0"/>
<dbReference type="Gene3D" id="1.10.287.470">
    <property type="entry name" value="Helix hairpin bin"/>
    <property type="match status" value="1"/>
</dbReference>
<evidence type="ECO:0000259" key="4">
    <source>
        <dbReference type="Pfam" id="PF25967"/>
    </source>
</evidence>
<dbReference type="GO" id="GO:0015562">
    <property type="term" value="F:efflux transmembrane transporter activity"/>
    <property type="evidence" value="ECO:0007669"/>
    <property type="project" value="TreeGrafter"/>
</dbReference>
<sequence>MKRRTLYIVAGVVLVALAIGVLASRPVPIEVETATVSRGPVAETVTNTRAGTIKACQRARLAPPSGGQIAKLPVKKGDRVQPGQVLLELWNDDIRAELSLAERDAVASHARAEEACVAAKVAQRESDRLAKLVTQSLVSIDAAERARGDADSRAAACRATTQNIKVAEARIEQAKASMERTLLRAPFAGIVAEINGEIGEFVTPSPVGIPTPPAVDVVDTRCIYVTAPIDEVDAPRIREGMPARVSLDAFRDRTFAAHVRRVAPYVLDVEKQARTVEIEAELEDIQSVTLLPGYSADVEVILQEQDNVLRIPTRALLDGKRVYVYDTAEERVHARDVQTGLRNWEYVEVTSGLAEGDLVVTTVDREGVLDGARASQAAKR</sequence>
<reference evidence="6" key="1">
    <citation type="submission" date="2020-01" db="EMBL/GenBank/DDBJ databases">
        <title>'Steroidobacter agaridevorans' sp. nov., agar-degrading bacteria isolated from rhizosphere soils.</title>
        <authorList>
            <person name="Ikenaga M."/>
            <person name="Kataoka M."/>
            <person name="Murouchi A."/>
            <person name="Katsuragi S."/>
            <person name="Sakai M."/>
        </authorList>
    </citation>
    <scope>NUCLEOTIDE SEQUENCE [LARGE SCALE GENOMIC DNA]</scope>
    <source>
        <strain evidence="6">YU21-B</strain>
    </source>
</reference>
<dbReference type="PANTHER" id="PTHR30469:SF15">
    <property type="entry name" value="HLYD FAMILY OF SECRETION PROTEINS"/>
    <property type="match status" value="1"/>
</dbReference>
<protein>
    <submittedName>
        <fullName evidence="5">RND transporter</fullName>
    </submittedName>
</protein>
<evidence type="ECO:0000259" key="3">
    <source>
        <dbReference type="Pfam" id="PF25954"/>
    </source>
</evidence>
<comment type="similarity">
    <text evidence="1">Belongs to the membrane fusion protein (MFP) (TC 8.A.1) family.</text>
</comment>
<organism evidence="5 6">
    <name type="scientific">Steroidobacter agaridevorans</name>
    <dbReference type="NCBI Taxonomy" id="2695856"/>
    <lineage>
        <taxon>Bacteria</taxon>
        <taxon>Pseudomonadati</taxon>
        <taxon>Pseudomonadota</taxon>
        <taxon>Gammaproteobacteria</taxon>
        <taxon>Steroidobacterales</taxon>
        <taxon>Steroidobacteraceae</taxon>
        <taxon>Steroidobacter</taxon>
    </lineage>
</organism>
<dbReference type="Gene3D" id="2.40.50.100">
    <property type="match status" value="1"/>
</dbReference>
<dbReference type="GO" id="GO:1990281">
    <property type="term" value="C:efflux pump complex"/>
    <property type="evidence" value="ECO:0007669"/>
    <property type="project" value="TreeGrafter"/>
</dbReference>
<accession>A0A829YDX0</accession>
<name>A0A829YDX0_9GAMM</name>
<evidence type="ECO:0000256" key="2">
    <source>
        <dbReference type="SAM" id="Coils"/>
    </source>
</evidence>
<dbReference type="InterPro" id="IPR058792">
    <property type="entry name" value="Beta-barrel_RND_2"/>
</dbReference>
<dbReference type="InterPro" id="IPR058627">
    <property type="entry name" value="MdtA-like_C"/>
</dbReference>
<dbReference type="RefSeq" id="WP_161812750.1">
    <property type="nucleotide sequence ID" value="NZ_BLJN01000003.1"/>
</dbReference>
<evidence type="ECO:0000256" key="1">
    <source>
        <dbReference type="ARBA" id="ARBA00009477"/>
    </source>
</evidence>
<dbReference type="Gene3D" id="2.40.420.20">
    <property type="match status" value="1"/>
</dbReference>
<dbReference type="EMBL" id="BLJN01000003">
    <property type="protein sequence ID" value="GFE81048.1"/>
    <property type="molecule type" value="Genomic_DNA"/>
</dbReference>